<feature type="domain" description="DNA methylase adenine-specific" evidence="5">
    <location>
        <begin position="301"/>
        <end position="544"/>
    </location>
</feature>
<dbReference type="AlphaFoldDB" id="A0A1J4XWN5"/>
<organism evidence="6 7">
    <name type="scientific">Candidatus Wolfebacteria bacterium CG1_02_39_135</name>
    <dbReference type="NCBI Taxonomy" id="1805425"/>
    <lineage>
        <taxon>Bacteria</taxon>
        <taxon>Candidatus Wolfeibacteriota</taxon>
    </lineage>
</organism>
<evidence type="ECO:0000259" key="5">
    <source>
        <dbReference type="Pfam" id="PF02384"/>
    </source>
</evidence>
<dbReference type="Pfam" id="PF02384">
    <property type="entry name" value="N6_Mtase"/>
    <property type="match status" value="1"/>
</dbReference>
<dbReference type="EC" id="2.1.1.72" evidence="1"/>
<dbReference type="PRINTS" id="PR00507">
    <property type="entry name" value="N12N6MTFRASE"/>
</dbReference>
<evidence type="ECO:0000313" key="6">
    <source>
        <dbReference type="EMBL" id="OIO65424.1"/>
    </source>
</evidence>
<proteinExistence type="predicted"/>
<dbReference type="GO" id="GO:0009007">
    <property type="term" value="F:site-specific DNA-methyltransferase (adenine-specific) activity"/>
    <property type="evidence" value="ECO:0007669"/>
    <property type="project" value="UniProtKB-EC"/>
</dbReference>
<dbReference type="EMBL" id="MNWX01000018">
    <property type="protein sequence ID" value="OIO65424.1"/>
    <property type="molecule type" value="Genomic_DNA"/>
</dbReference>
<dbReference type="PANTHER" id="PTHR33841:SF1">
    <property type="entry name" value="DNA METHYLTRANSFERASE A"/>
    <property type="match status" value="1"/>
</dbReference>
<reference evidence="6 7" key="1">
    <citation type="journal article" date="2016" name="Environ. Microbiol.">
        <title>Genomic resolution of a cold subsurface aquifer community provides metabolic insights for novel microbes adapted to high CO concentrations.</title>
        <authorList>
            <person name="Probst A.J."/>
            <person name="Castelle C.J."/>
            <person name="Singh A."/>
            <person name="Brown C.T."/>
            <person name="Anantharaman K."/>
            <person name="Sharon I."/>
            <person name="Hug L.A."/>
            <person name="Burstein D."/>
            <person name="Emerson J.B."/>
            <person name="Thomas B.C."/>
            <person name="Banfield J.F."/>
        </authorList>
    </citation>
    <scope>NUCLEOTIDE SEQUENCE [LARGE SCALE GENOMIC DNA]</scope>
    <source>
        <strain evidence="6">CG1_02_39_135</strain>
    </source>
</reference>
<dbReference type="InterPro" id="IPR050953">
    <property type="entry name" value="N4_N6_ade-DNA_methylase"/>
</dbReference>
<dbReference type="GO" id="GO:0008170">
    <property type="term" value="F:N-methyltransferase activity"/>
    <property type="evidence" value="ECO:0007669"/>
    <property type="project" value="InterPro"/>
</dbReference>
<evidence type="ECO:0000256" key="1">
    <source>
        <dbReference type="ARBA" id="ARBA00011900"/>
    </source>
</evidence>
<dbReference type="Gene3D" id="3.40.50.150">
    <property type="entry name" value="Vaccinia Virus protein VP39"/>
    <property type="match status" value="1"/>
</dbReference>
<dbReference type="InterPro" id="IPR003356">
    <property type="entry name" value="DNA_methylase_A-5"/>
</dbReference>
<keyword evidence="3" id="KW-0808">Transferase</keyword>
<dbReference type="SUPFAM" id="SSF53335">
    <property type="entry name" value="S-adenosyl-L-methionine-dependent methyltransferases"/>
    <property type="match status" value="1"/>
</dbReference>
<evidence type="ECO:0000256" key="3">
    <source>
        <dbReference type="ARBA" id="ARBA00022679"/>
    </source>
</evidence>
<evidence type="ECO:0000313" key="7">
    <source>
        <dbReference type="Proteomes" id="UP000182693"/>
    </source>
</evidence>
<dbReference type="Proteomes" id="UP000182693">
    <property type="component" value="Unassembled WGS sequence"/>
</dbReference>
<protein>
    <recommendedName>
        <fullName evidence="1">site-specific DNA-methyltransferase (adenine-specific)</fullName>
        <ecNumber evidence="1">2.1.1.72</ecNumber>
    </recommendedName>
</protein>
<dbReference type="GO" id="GO:0003677">
    <property type="term" value="F:DNA binding"/>
    <property type="evidence" value="ECO:0007669"/>
    <property type="project" value="InterPro"/>
</dbReference>
<name>A0A1J4XWN5_9BACT</name>
<gene>
    <name evidence="6" type="ORF">AUJ30_01005</name>
</gene>
<dbReference type="InterPro" id="IPR029063">
    <property type="entry name" value="SAM-dependent_MTases_sf"/>
</dbReference>
<dbReference type="STRING" id="1805425.AUJ30_01005"/>
<evidence type="ECO:0000256" key="2">
    <source>
        <dbReference type="ARBA" id="ARBA00022603"/>
    </source>
</evidence>
<sequence length="614" mass="70795">MLQEYLKDVFKTYKTSDATEASYYTDLKKLLENFLTSKGIVPNITIQPKRTMAGIPDFTIRKGKELIGYIEAKNVGENLEKIEDSEQLKRYKAELPNFILTNYFDFWLWRRDALDKDKGRWIKKSTAGFFYMLQKGVAPAPHQEKDFFELLELFFSYYIPERKTAKSLAKELAGRARLLKTPIVEELKNEEETEIDRIYKAFREYLIADLSPDDFADIYAQTIAYGLFASRLRYKGKGFNRLVALEGIPKNIKILYDTFSLISASAIPEVLEPFVDDIATILAYTDIEKIREELHYKKGADDPLVHFYETFLAEYDPKKRKARGVYYTPLPVVSYIARSINILLKEKFGKQFGFASEGVTLLDPASGTLTFPANAIRISKEEADKSPNAGSWLQIVKNHILKDYYAFELLMAPYIIGHLKISLLLEDLEYKLENNDRFQLYLTNTLDFSEHAAQKEIPGIVHSLTEESEEAKKVKEEKEILVIMGNPPYSVSSSNIIQKDSPLYELYESYKEIVRKEEKNIQPLSDDYIKFIAFAHWKIKQAGQGIIGMITNNSYLDGLIHRDMRRKLAEDFDEIYILNLHGNLKRKEKTPSGGKDENVFDIQQGVGIILMVKL</sequence>
<accession>A0A1J4XWN5</accession>
<dbReference type="PANTHER" id="PTHR33841">
    <property type="entry name" value="DNA METHYLTRANSFERASE YEEA-RELATED"/>
    <property type="match status" value="1"/>
</dbReference>
<keyword evidence="2" id="KW-0489">Methyltransferase</keyword>
<dbReference type="GO" id="GO:0032259">
    <property type="term" value="P:methylation"/>
    <property type="evidence" value="ECO:0007669"/>
    <property type="project" value="UniProtKB-KW"/>
</dbReference>
<comment type="catalytic activity">
    <reaction evidence="4">
        <text>a 2'-deoxyadenosine in DNA + S-adenosyl-L-methionine = an N(6)-methyl-2'-deoxyadenosine in DNA + S-adenosyl-L-homocysteine + H(+)</text>
        <dbReference type="Rhea" id="RHEA:15197"/>
        <dbReference type="Rhea" id="RHEA-COMP:12418"/>
        <dbReference type="Rhea" id="RHEA-COMP:12419"/>
        <dbReference type="ChEBI" id="CHEBI:15378"/>
        <dbReference type="ChEBI" id="CHEBI:57856"/>
        <dbReference type="ChEBI" id="CHEBI:59789"/>
        <dbReference type="ChEBI" id="CHEBI:90615"/>
        <dbReference type="ChEBI" id="CHEBI:90616"/>
        <dbReference type="EC" id="2.1.1.72"/>
    </reaction>
</comment>
<comment type="caution">
    <text evidence="6">The sequence shown here is derived from an EMBL/GenBank/DDBJ whole genome shotgun (WGS) entry which is preliminary data.</text>
</comment>
<evidence type="ECO:0000256" key="4">
    <source>
        <dbReference type="ARBA" id="ARBA00047942"/>
    </source>
</evidence>